<dbReference type="PANTHER" id="PTHR33365:SF11">
    <property type="entry name" value="TAT PATHWAY SIGNAL SEQUENCE"/>
    <property type="match status" value="1"/>
</dbReference>
<dbReference type="PROSITE" id="PS51257">
    <property type="entry name" value="PROKAR_LIPOPROTEIN"/>
    <property type="match status" value="1"/>
</dbReference>
<dbReference type="Pfam" id="PF11807">
    <property type="entry name" value="UstYa"/>
    <property type="match status" value="1"/>
</dbReference>
<dbReference type="GO" id="GO:0043386">
    <property type="term" value="P:mycotoxin biosynthetic process"/>
    <property type="evidence" value="ECO:0007669"/>
    <property type="project" value="InterPro"/>
</dbReference>
<dbReference type="OrthoDB" id="3687641at2759"/>
<comment type="pathway">
    <text evidence="1">Mycotoxin biosynthesis.</text>
</comment>
<comment type="similarity">
    <text evidence="3">Belongs to the ustYa family.</text>
</comment>
<proteinExistence type="inferred from homology"/>
<evidence type="ECO:0000256" key="2">
    <source>
        <dbReference type="ARBA" id="ARBA00023002"/>
    </source>
</evidence>
<name>A0A4V2K0F7_9APHY</name>
<evidence type="ECO:0000313" key="4">
    <source>
        <dbReference type="EMBL" id="TBU28733.1"/>
    </source>
</evidence>
<dbReference type="EMBL" id="ML143419">
    <property type="protein sequence ID" value="TBU28733.1"/>
    <property type="molecule type" value="Genomic_DNA"/>
</dbReference>
<accession>A0A4V2K0F7</accession>
<gene>
    <name evidence="4" type="ORF">BD311DRAFT_314669</name>
</gene>
<dbReference type="InterPro" id="IPR021765">
    <property type="entry name" value="UstYa-like"/>
</dbReference>
<dbReference type="GO" id="GO:0016491">
    <property type="term" value="F:oxidoreductase activity"/>
    <property type="evidence" value="ECO:0007669"/>
    <property type="project" value="UniProtKB-KW"/>
</dbReference>
<dbReference type="AlphaFoldDB" id="A0A4V2K0F7"/>
<sequence>MDSQKAPRRLYALAGLASAACCLSFLLLLSVLKNRIPSKAAAYNSRSIYENTSPVWDLGELPQKAMYFEPTVHYKTNSSEADAEWAALVPGGGIVRIGPQGDLYLVSMFHQLRCLDIIRQSYNRREGLTPQGPSAVAMHCLHYLRQTGLCRRDTRLEPVIDTEGPHAVQPWGTMTCKDWTAVYDAYARNQRGD</sequence>
<dbReference type="Proteomes" id="UP000292957">
    <property type="component" value="Unassembled WGS sequence"/>
</dbReference>
<evidence type="ECO:0000256" key="1">
    <source>
        <dbReference type="ARBA" id="ARBA00004685"/>
    </source>
</evidence>
<evidence type="ECO:0000256" key="3">
    <source>
        <dbReference type="ARBA" id="ARBA00035112"/>
    </source>
</evidence>
<dbReference type="PANTHER" id="PTHR33365">
    <property type="entry name" value="YALI0B05434P"/>
    <property type="match status" value="1"/>
</dbReference>
<keyword evidence="2" id="KW-0560">Oxidoreductase</keyword>
<organism evidence="4">
    <name type="scientific">Dichomitus squalens</name>
    <dbReference type="NCBI Taxonomy" id="114155"/>
    <lineage>
        <taxon>Eukaryota</taxon>
        <taxon>Fungi</taxon>
        <taxon>Dikarya</taxon>
        <taxon>Basidiomycota</taxon>
        <taxon>Agaricomycotina</taxon>
        <taxon>Agaricomycetes</taxon>
        <taxon>Polyporales</taxon>
        <taxon>Polyporaceae</taxon>
        <taxon>Dichomitus</taxon>
    </lineage>
</organism>
<evidence type="ECO:0008006" key="5">
    <source>
        <dbReference type="Google" id="ProtNLM"/>
    </source>
</evidence>
<protein>
    <recommendedName>
        <fullName evidence="5">Oxidase ustYa</fullName>
    </recommendedName>
</protein>
<reference evidence="4" key="1">
    <citation type="submission" date="2019-01" db="EMBL/GenBank/DDBJ databases">
        <title>Draft genome sequences of three monokaryotic isolates of the white-rot basidiomycete fungus Dichomitus squalens.</title>
        <authorList>
            <consortium name="DOE Joint Genome Institute"/>
            <person name="Lopez S.C."/>
            <person name="Andreopoulos B."/>
            <person name="Pangilinan J."/>
            <person name="Lipzen A."/>
            <person name="Riley R."/>
            <person name="Ahrendt S."/>
            <person name="Ng V."/>
            <person name="Barry K."/>
            <person name="Daum C."/>
            <person name="Grigoriev I.V."/>
            <person name="Hilden K.S."/>
            <person name="Makela M.R."/>
            <person name="de Vries R.P."/>
        </authorList>
    </citation>
    <scope>NUCLEOTIDE SEQUENCE [LARGE SCALE GENOMIC DNA]</scope>
    <source>
        <strain evidence="4">OM18370.1</strain>
    </source>
</reference>